<dbReference type="GO" id="GO:0000271">
    <property type="term" value="P:polysaccharide biosynthetic process"/>
    <property type="evidence" value="ECO:0007669"/>
    <property type="project" value="UniProtKB-KW"/>
</dbReference>
<dbReference type="Gene3D" id="3.40.50.720">
    <property type="entry name" value="NAD(P)-binding Rossmann-like Domain"/>
    <property type="match status" value="1"/>
</dbReference>
<evidence type="ECO:0000256" key="7">
    <source>
        <dbReference type="ARBA" id="ARBA00023169"/>
    </source>
</evidence>
<dbReference type="PANTHER" id="PTHR30576:SF0">
    <property type="entry name" value="UNDECAPRENYL-PHOSPHATE N-ACETYLGALACTOSAMINYL 1-PHOSPHATE TRANSFERASE-RELATED"/>
    <property type="match status" value="1"/>
</dbReference>
<evidence type="ECO:0000256" key="5">
    <source>
        <dbReference type="ARBA" id="ARBA00022989"/>
    </source>
</evidence>
<keyword evidence="5 8" id="KW-1133">Transmembrane helix</keyword>
<proteinExistence type="inferred from homology"/>
<protein>
    <submittedName>
        <fullName evidence="10">Undecaprenyl-phosphate glucose phosphotransferase</fullName>
    </submittedName>
</protein>
<sequence>MTDQGFDIGEKTGRPAAPVVIPSIDQTILDADAPVERPPAAMELSGAVIRMGEWLVVVVIGIVLTIVMASVTPMGPIEPYGRVALLGGTFFALIAELAGCYDIDARFSLRVALARLLSAWLGSAVGMLTLAFFLKASEDFSRGWTILWFALGTGGLVMVRGAGVLWSRSLKSRGVFNQRVAILGTGAPADKLAEYILSNPRLTIDLVGCFDDRSSSRGMAATHVVPHLGDLDALVARVRAGGIDQVIIALPHATERRVREIVARLSMLPVLIRLAPDLSTFAFAGRSIVILGELPLMTLFERPINGMDRVIKRCEDMVIAGLAVALLAPLFAVIALLIRLDSKGPVFFRQRREGFNNGTFMIWKFRTMKTDMLQFDAIEQAKKRDPRVTRVGRILRSTSIDELPQLFNVLRGEMSLVGPRPHAPSTRVGDRVFSEAMENYAARHRVKPGMTGWAQVNGWRGETDTSDKLEKRVEHDLFYIENWSLRFDLYIILRTCAVVLFPRANVY</sequence>
<comment type="caution">
    <text evidence="10">The sequence shown here is derived from an EMBL/GenBank/DDBJ whole genome shotgun (WGS) entry which is preliminary data.</text>
</comment>
<feature type="transmembrane region" description="Helical" evidence="8">
    <location>
        <begin position="113"/>
        <end position="134"/>
    </location>
</feature>
<dbReference type="InterPro" id="IPR036291">
    <property type="entry name" value="NAD(P)-bd_dom_sf"/>
</dbReference>
<keyword evidence="4 8" id="KW-0812">Transmembrane</keyword>
<reference evidence="10 11" key="1">
    <citation type="submission" date="2020-08" db="EMBL/GenBank/DDBJ databases">
        <title>Genomic Encyclopedia of Type Strains, Phase IV (KMG-IV): sequencing the most valuable type-strain genomes for metagenomic binning, comparative biology and taxonomic classification.</title>
        <authorList>
            <person name="Goeker M."/>
        </authorList>
    </citation>
    <scope>NUCLEOTIDE SEQUENCE [LARGE SCALE GENOMIC DNA]</scope>
    <source>
        <strain evidence="10 11">YC6723</strain>
    </source>
</reference>
<comment type="similarity">
    <text evidence="2">Belongs to the bacterial sugar transferase family.</text>
</comment>
<dbReference type="NCBIfam" id="TIGR03025">
    <property type="entry name" value="EPS_sugtrans"/>
    <property type="match status" value="1"/>
</dbReference>
<feature type="transmembrane region" description="Helical" evidence="8">
    <location>
        <begin position="146"/>
        <end position="166"/>
    </location>
</feature>
<dbReference type="InterPro" id="IPR003362">
    <property type="entry name" value="Bact_transf"/>
</dbReference>
<evidence type="ECO:0000313" key="10">
    <source>
        <dbReference type="EMBL" id="MBB4153021.1"/>
    </source>
</evidence>
<dbReference type="SUPFAM" id="SSF51735">
    <property type="entry name" value="NAD(P)-binding Rossmann-fold domains"/>
    <property type="match status" value="1"/>
</dbReference>
<dbReference type="PANTHER" id="PTHR30576">
    <property type="entry name" value="COLANIC BIOSYNTHESIS UDP-GLUCOSE LIPID CARRIER TRANSFERASE"/>
    <property type="match status" value="1"/>
</dbReference>
<dbReference type="Pfam" id="PF13727">
    <property type="entry name" value="CoA_binding_3"/>
    <property type="match status" value="1"/>
</dbReference>
<evidence type="ECO:0000256" key="2">
    <source>
        <dbReference type="ARBA" id="ARBA00006464"/>
    </source>
</evidence>
<evidence type="ECO:0000256" key="4">
    <source>
        <dbReference type="ARBA" id="ARBA00022692"/>
    </source>
</evidence>
<feature type="domain" description="Bacterial sugar transferase" evidence="9">
    <location>
        <begin position="312"/>
        <end position="500"/>
    </location>
</feature>
<feature type="transmembrane region" description="Helical" evidence="8">
    <location>
        <begin position="317"/>
        <end position="338"/>
    </location>
</feature>
<dbReference type="EMBL" id="JACIEV010000002">
    <property type="protein sequence ID" value="MBB4153021.1"/>
    <property type="molecule type" value="Genomic_DNA"/>
</dbReference>
<evidence type="ECO:0000256" key="8">
    <source>
        <dbReference type="SAM" id="Phobius"/>
    </source>
</evidence>
<evidence type="ECO:0000313" key="11">
    <source>
        <dbReference type="Proteomes" id="UP000529795"/>
    </source>
</evidence>
<organism evidence="10 11">
    <name type="scientific">Sphingomonas jinjuensis</name>
    <dbReference type="NCBI Taxonomy" id="535907"/>
    <lineage>
        <taxon>Bacteria</taxon>
        <taxon>Pseudomonadati</taxon>
        <taxon>Pseudomonadota</taxon>
        <taxon>Alphaproteobacteria</taxon>
        <taxon>Sphingomonadales</taxon>
        <taxon>Sphingomonadaceae</taxon>
        <taxon>Sphingomonas</taxon>
    </lineage>
</organism>
<keyword evidence="11" id="KW-1185">Reference proteome</keyword>
<evidence type="ECO:0000256" key="1">
    <source>
        <dbReference type="ARBA" id="ARBA00004141"/>
    </source>
</evidence>
<feature type="transmembrane region" description="Helical" evidence="8">
    <location>
        <begin position="80"/>
        <end position="101"/>
    </location>
</feature>
<dbReference type="RefSeq" id="WP_183982700.1">
    <property type="nucleotide sequence ID" value="NZ_JACIEV010000002.1"/>
</dbReference>
<comment type="subcellular location">
    <subcellularLocation>
        <location evidence="1">Membrane</location>
        <topology evidence="1">Multi-pass membrane protein</topology>
    </subcellularLocation>
</comment>
<evidence type="ECO:0000259" key="9">
    <source>
        <dbReference type="Pfam" id="PF02397"/>
    </source>
</evidence>
<dbReference type="Proteomes" id="UP000529795">
    <property type="component" value="Unassembled WGS sequence"/>
</dbReference>
<dbReference type="AlphaFoldDB" id="A0A840F8X6"/>
<evidence type="ECO:0000256" key="3">
    <source>
        <dbReference type="ARBA" id="ARBA00022679"/>
    </source>
</evidence>
<accession>A0A840F8X6</accession>
<dbReference type="NCBIfam" id="TIGR03023">
    <property type="entry name" value="WcaJ_sugtrans"/>
    <property type="match status" value="1"/>
</dbReference>
<keyword evidence="7" id="KW-0270">Exopolysaccharide synthesis</keyword>
<evidence type="ECO:0000256" key="6">
    <source>
        <dbReference type="ARBA" id="ARBA00023136"/>
    </source>
</evidence>
<dbReference type="GO" id="GO:0016780">
    <property type="term" value="F:phosphotransferase activity, for other substituted phosphate groups"/>
    <property type="evidence" value="ECO:0007669"/>
    <property type="project" value="TreeGrafter"/>
</dbReference>
<gene>
    <name evidence="10" type="ORF">GGQ80_000909</name>
</gene>
<keyword evidence="6 8" id="KW-0472">Membrane</keyword>
<dbReference type="InterPro" id="IPR017473">
    <property type="entry name" value="Undecaprenyl-P_gluc_Ptfrase"/>
</dbReference>
<keyword evidence="3 10" id="KW-0808">Transferase</keyword>
<dbReference type="InterPro" id="IPR017475">
    <property type="entry name" value="EPS_sugar_tfrase"/>
</dbReference>
<name>A0A840F8X6_9SPHN</name>
<dbReference type="GO" id="GO:0016020">
    <property type="term" value="C:membrane"/>
    <property type="evidence" value="ECO:0007669"/>
    <property type="project" value="UniProtKB-SubCell"/>
</dbReference>
<feature type="transmembrane region" description="Helical" evidence="8">
    <location>
        <begin position="54"/>
        <end position="74"/>
    </location>
</feature>
<dbReference type="Pfam" id="PF02397">
    <property type="entry name" value="Bac_transf"/>
    <property type="match status" value="1"/>
</dbReference>